<name>A0A1I2F928_9BACL</name>
<dbReference type="EMBL" id="FOMT01000005">
    <property type="protein sequence ID" value="SFF01051.1"/>
    <property type="molecule type" value="Genomic_DNA"/>
</dbReference>
<gene>
    <name evidence="1" type="ORF">SAMN05216378_4725</name>
</gene>
<accession>A0A1I2F928</accession>
<dbReference type="STRING" id="1045775.SAMN05216378_4725"/>
<keyword evidence="2" id="KW-1185">Reference proteome</keyword>
<proteinExistence type="predicted"/>
<sequence length="80" mass="9298">MKTCGIDNCSKPIKARDLCSMHHQRLMRHGDPLIVMPRRTKKLVDCTWINCSSQAVSKGLCVKHYYINRVSKRNDQINVR</sequence>
<dbReference type="AlphaFoldDB" id="A0A1I2F928"/>
<dbReference type="Proteomes" id="UP000198855">
    <property type="component" value="Unassembled WGS sequence"/>
</dbReference>
<organism evidence="1 2">
    <name type="scientific">Paenibacillus catalpae</name>
    <dbReference type="NCBI Taxonomy" id="1045775"/>
    <lineage>
        <taxon>Bacteria</taxon>
        <taxon>Bacillati</taxon>
        <taxon>Bacillota</taxon>
        <taxon>Bacilli</taxon>
        <taxon>Bacillales</taxon>
        <taxon>Paenibacillaceae</taxon>
        <taxon>Paenibacillus</taxon>
    </lineage>
</organism>
<evidence type="ECO:0000313" key="1">
    <source>
        <dbReference type="EMBL" id="SFF01051.1"/>
    </source>
</evidence>
<protein>
    <submittedName>
        <fullName evidence="1">Uncharacterized protein</fullName>
    </submittedName>
</protein>
<dbReference type="OrthoDB" id="2971046at2"/>
<reference evidence="2" key="1">
    <citation type="submission" date="2016-10" db="EMBL/GenBank/DDBJ databases">
        <authorList>
            <person name="Varghese N."/>
            <person name="Submissions S."/>
        </authorList>
    </citation>
    <scope>NUCLEOTIDE SEQUENCE [LARGE SCALE GENOMIC DNA]</scope>
    <source>
        <strain evidence="2">CGMCC 1.10784</strain>
    </source>
</reference>
<evidence type="ECO:0000313" key="2">
    <source>
        <dbReference type="Proteomes" id="UP000198855"/>
    </source>
</evidence>